<dbReference type="AlphaFoldDB" id="A0A317EZ74"/>
<protein>
    <submittedName>
        <fullName evidence="1">Uncharacterized protein</fullName>
    </submittedName>
</protein>
<proteinExistence type="predicted"/>
<dbReference type="RefSeq" id="WP_109929638.1">
    <property type="nucleotide sequence ID" value="NZ_QGNY01000003.1"/>
</dbReference>
<sequence>MEKRAVILMNKLYDFDYPSGMIKPRMDSHRGISFDDLEIQEGYRTVVVTGRDGTLCSPKEYVQETLERSCRVRIDERLFDAEKANNEVIIEEVNAVSSAKGYRCHMLTKPERLRLHGVPPIVLIADQAFTVDLERNTLNPMLENTGTVTIDNTFRDEDGIYLLMDKESKKIRPIACSAITQLPAGCALVQLPPPHVLDIHHYIKKSRDGDYSLMLRFPVSDTLNAKILIVPPCSLQTLMSLNRKKTGLDKDGQTVMREQRIKYRPRVNNK</sequence>
<evidence type="ECO:0000313" key="1">
    <source>
        <dbReference type="EMBL" id="PWS32191.1"/>
    </source>
</evidence>
<accession>A0A317EZ74</accession>
<dbReference type="Proteomes" id="UP000245391">
    <property type="component" value="Unassembled WGS sequence"/>
</dbReference>
<keyword evidence="2" id="KW-1185">Reference proteome</keyword>
<evidence type="ECO:0000313" key="2">
    <source>
        <dbReference type="Proteomes" id="UP000245391"/>
    </source>
</evidence>
<comment type="caution">
    <text evidence="1">The sequence shown here is derived from an EMBL/GenBank/DDBJ whole genome shotgun (WGS) entry which is preliminary data.</text>
</comment>
<gene>
    <name evidence="1" type="ORF">DF947_10505</name>
</gene>
<dbReference type="EMBL" id="QGNY01000003">
    <property type="protein sequence ID" value="PWS32191.1"/>
    <property type="molecule type" value="Genomic_DNA"/>
</dbReference>
<name>A0A317EZ74_9SPHI</name>
<organism evidence="1 2">
    <name type="scientific">Pedobacter paludis</name>
    <dbReference type="NCBI Taxonomy" id="2203212"/>
    <lineage>
        <taxon>Bacteria</taxon>
        <taxon>Pseudomonadati</taxon>
        <taxon>Bacteroidota</taxon>
        <taxon>Sphingobacteriia</taxon>
        <taxon>Sphingobacteriales</taxon>
        <taxon>Sphingobacteriaceae</taxon>
        <taxon>Pedobacter</taxon>
    </lineage>
</organism>
<reference evidence="2" key="1">
    <citation type="submission" date="2018-05" db="EMBL/GenBank/DDBJ databases">
        <title>Pedobacter paludis sp. nov., isolated from wetland soil.</title>
        <authorList>
            <person name="Zhang Y."/>
        </authorList>
    </citation>
    <scope>NUCLEOTIDE SEQUENCE [LARGE SCALE GENOMIC DNA]</scope>
    <source>
        <strain evidence="2">R-8</strain>
    </source>
</reference>